<evidence type="ECO:0000256" key="3">
    <source>
        <dbReference type="ARBA" id="ARBA00022723"/>
    </source>
</evidence>
<dbReference type="InterPro" id="IPR019554">
    <property type="entry name" value="Soluble_ligand-bd"/>
</dbReference>
<keyword evidence="4 8" id="KW-0677">Repeat</keyword>
<dbReference type="RefSeq" id="WP_248211091.1">
    <property type="nucleotide sequence ID" value="NZ_JALNMH010000015.1"/>
</dbReference>
<dbReference type="InterPro" id="IPR010208">
    <property type="entry name" value="Ion_transpt_RnfC/RsxC"/>
</dbReference>
<comment type="cofactor">
    <cofactor evidence="8">
        <name>[4Fe-4S] cluster</name>
        <dbReference type="ChEBI" id="CHEBI:49883"/>
    </cofactor>
    <text evidence="8">Binds 2 [4Fe-4S] clusters per subunit.</text>
</comment>
<dbReference type="Proteomes" id="UP001431449">
    <property type="component" value="Unassembled WGS sequence"/>
</dbReference>
<evidence type="ECO:0000256" key="5">
    <source>
        <dbReference type="ARBA" id="ARBA00022982"/>
    </source>
</evidence>
<keyword evidence="7 8" id="KW-0411">Iron-sulfur</keyword>
<evidence type="ECO:0000256" key="6">
    <source>
        <dbReference type="ARBA" id="ARBA00023004"/>
    </source>
</evidence>
<keyword evidence="8" id="KW-1003">Cell membrane</keyword>
<dbReference type="InterPro" id="IPR017896">
    <property type="entry name" value="4Fe4S_Fe-S-bd"/>
</dbReference>
<keyword evidence="3 8" id="KW-0479">Metal-binding</keyword>
<dbReference type="PANTHER" id="PTHR43034">
    <property type="entry name" value="ION-TRANSLOCATING OXIDOREDUCTASE COMPLEX SUBUNIT C"/>
    <property type="match status" value="1"/>
</dbReference>
<dbReference type="InterPro" id="IPR026902">
    <property type="entry name" value="RnfC_N"/>
</dbReference>
<protein>
    <recommendedName>
        <fullName evidence="8">Ion-translocating oxidoreductase complex subunit C</fullName>
        <ecNumber evidence="8">7.-.-.-</ecNumber>
    </recommendedName>
    <alternativeName>
        <fullName evidence="8">Rnf electron transport complex subunit C</fullName>
    </alternativeName>
</protein>
<sequence length="485" mass="50944">MSAGGFHGGLKLPGRKEAAARPIRRCPPPAVLRVALRQHPGEAALPLVAAGQSVREGQLLARAVGPFGADLHAPCHAEVLSIDESGDGLLCLRPTAEDGDAIRLPLLDPDTAAADAIRARIAAAGVVGLGGAAFPTADKLAIAREAVILNGAECEPLIACDNRLLQERAEAVIRGGELLRRACGAGSLRIAIEEDMPAAREALLAAKADAPAFELDVLPARYPQGGERQLIEAVLGIEVPRGGLPRDIGIGVFNVGTAEAVWRAVAEGRPLTRRLVSVAGGGVVEPVVVEALIGTPVAELIGAAGGYREDAARLILGGPLTGRALADDDHGLRKGDNAIVVLSTAEIPETRTSMPCIRCGACATVCPARLQPQLLWQFGLAGQDSRLSDHGLFDCIECAACDLVCPSHIALTAGFREHKLRLRGEALERAAADAARERFEQRQARLEREAAERAEQEAEQQRRLLARDAVRAALERARARGKGPP</sequence>
<dbReference type="PROSITE" id="PS51379">
    <property type="entry name" value="4FE4S_FER_2"/>
    <property type="match status" value="1"/>
</dbReference>
<dbReference type="SUPFAM" id="SSF46548">
    <property type="entry name" value="alpha-helical ferredoxin"/>
    <property type="match status" value="1"/>
</dbReference>
<dbReference type="HAMAP" id="MF_00461">
    <property type="entry name" value="RsxC_RnfC"/>
    <property type="match status" value="1"/>
</dbReference>
<proteinExistence type="inferred from homology"/>
<evidence type="ECO:0000313" key="12">
    <source>
        <dbReference type="Proteomes" id="UP001431449"/>
    </source>
</evidence>
<feature type="binding site" evidence="8">
    <location>
        <position position="405"/>
    </location>
    <ligand>
        <name>[4Fe-4S] cluster</name>
        <dbReference type="ChEBI" id="CHEBI:49883"/>
        <label>1</label>
    </ligand>
</feature>
<keyword evidence="9" id="KW-0175">Coiled coil</keyword>
<feature type="binding site" evidence="8">
    <location>
        <position position="366"/>
    </location>
    <ligand>
        <name>[4Fe-4S] cluster</name>
        <dbReference type="ChEBI" id="CHEBI:49883"/>
        <label>2</label>
    </ligand>
</feature>
<dbReference type="InterPro" id="IPR017900">
    <property type="entry name" value="4Fe4S_Fe_S_CS"/>
</dbReference>
<feature type="domain" description="4Fe-4S ferredoxin-type" evidence="10">
    <location>
        <begin position="346"/>
        <end position="367"/>
    </location>
</feature>
<dbReference type="SUPFAM" id="SSF142984">
    <property type="entry name" value="Nqo1 middle domain-like"/>
    <property type="match status" value="1"/>
</dbReference>
<evidence type="ECO:0000256" key="7">
    <source>
        <dbReference type="ARBA" id="ARBA00023014"/>
    </source>
</evidence>
<keyword evidence="1 8" id="KW-0813">Transport</keyword>
<evidence type="ECO:0000259" key="10">
    <source>
        <dbReference type="PROSITE" id="PS51379"/>
    </source>
</evidence>
<organism evidence="11 12">
    <name type="scientific">Pseudomarimonas salicorniae</name>
    <dbReference type="NCBI Taxonomy" id="2933270"/>
    <lineage>
        <taxon>Bacteria</taxon>
        <taxon>Pseudomonadati</taxon>
        <taxon>Pseudomonadota</taxon>
        <taxon>Gammaproteobacteria</taxon>
        <taxon>Lysobacterales</taxon>
        <taxon>Lysobacteraceae</taxon>
        <taxon>Pseudomarimonas</taxon>
    </lineage>
</organism>
<dbReference type="NCBIfam" id="TIGR01945">
    <property type="entry name" value="rnfC"/>
    <property type="match status" value="1"/>
</dbReference>
<evidence type="ECO:0000256" key="4">
    <source>
        <dbReference type="ARBA" id="ARBA00022737"/>
    </source>
</evidence>
<dbReference type="NCBIfam" id="NF003454">
    <property type="entry name" value="PRK05035.1"/>
    <property type="match status" value="1"/>
</dbReference>
<dbReference type="InterPro" id="IPR037225">
    <property type="entry name" value="Nuo51_FMN-bd_sf"/>
</dbReference>
<feature type="coiled-coil region" evidence="9">
    <location>
        <begin position="429"/>
        <end position="471"/>
    </location>
</feature>
<keyword evidence="5 8" id="KW-0249">Electron transport</keyword>
<keyword evidence="12" id="KW-1185">Reference proteome</keyword>
<dbReference type="Pfam" id="PF01512">
    <property type="entry name" value="Complex1_51K"/>
    <property type="match status" value="1"/>
</dbReference>
<dbReference type="EMBL" id="JALNMH010000015">
    <property type="protein sequence ID" value="MCK7595267.1"/>
    <property type="molecule type" value="Genomic_DNA"/>
</dbReference>
<evidence type="ECO:0000256" key="2">
    <source>
        <dbReference type="ARBA" id="ARBA00022485"/>
    </source>
</evidence>
<accession>A0ABT0GL62</accession>
<dbReference type="EC" id="7.-.-.-" evidence="8"/>
<feature type="binding site" evidence="8">
    <location>
        <position position="398"/>
    </location>
    <ligand>
        <name>[4Fe-4S] cluster</name>
        <dbReference type="ChEBI" id="CHEBI:49883"/>
        <label>2</label>
    </ligand>
</feature>
<dbReference type="PROSITE" id="PS00198">
    <property type="entry name" value="4FE4S_FER_1"/>
    <property type="match status" value="2"/>
</dbReference>
<comment type="subcellular location">
    <subcellularLocation>
        <location evidence="8">Cell inner membrane</location>
        <topology evidence="8">Peripheral membrane protein</topology>
    </subcellularLocation>
</comment>
<keyword evidence="8" id="KW-1278">Translocase</keyword>
<feature type="binding site" evidence="8">
    <location>
        <position position="359"/>
    </location>
    <ligand>
        <name>[4Fe-4S] cluster</name>
        <dbReference type="ChEBI" id="CHEBI:49883"/>
        <label>1</label>
    </ligand>
</feature>
<dbReference type="PANTHER" id="PTHR43034:SF2">
    <property type="entry name" value="ION-TRANSLOCATING OXIDOREDUCTASE COMPLEX SUBUNIT C"/>
    <property type="match status" value="1"/>
</dbReference>
<evidence type="ECO:0000256" key="9">
    <source>
        <dbReference type="SAM" id="Coils"/>
    </source>
</evidence>
<dbReference type="Pfam" id="PF13375">
    <property type="entry name" value="RnfC_N"/>
    <property type="match status" value="1"/>
</dbReference>
<feature type="binding site" evidence="8">
    <location>
        <position position="395"/>
    </location>
    <ligand>
        <name>[4Fe-4S] cluster</name>
        <dbReference type="ChEBI" id="CHEBI:49883"/>
        <label>2</label>
    </ligand>
</feature>
<feature type="binding site" evidence="8">
    <location>
        <position position="356"/>
    </location>
    <ligand>
        <name>[4Fe-4S] cluster</name>
        <dbReference type="ChEBI" id="CHEBI:49883"/>
        <label>1</label>
    </ligand>
</feature>
<evidence type="ECO:0000256" key="8">
    <source>
        <dbReference type="HAMAP-Rule" id="MF_00461"/>
    </source>
</evidence>
<comment type="function">
    <text evidence="8">Part of a membrane-bound complex that couples electron transfer with translocation of ions across the membrane.</text>
</comment>
<dbReference type="SUPFAM" id="SSF142019">
    <property type="entry name" value="Nqo1 FMN-binding domain-like"/>
    <property type="match status" value="1"/>
</dbReference>
<comment type="subunit">
    <text evidence="8">The complex is composed of six subunits: RnfA, RnfB, RnfC, RnfD, RnfE and RnfG.</text>
</comment>
<reference evidence="11" key="1">
    <citation type="submission" date="2022-04" db="EMBL/GenBank/DDBJ databases">
        <title>Lysobacter sp. CAU 1642 isolated from sea sand.</title>
        <authorList>
            <person name="Kim W."/>
        </authorList>
    </citation>
    <scope>NUCLEOTIDE SEQUENCE</scope>
    <source>
        <strain evidence="11">CAU 1642</strain>
    </source>
</reference>
<name>A0ABT0GL62_9GAMM</name>
<feature type="binding site" evidence="8">
    <location>
        <position position="401"/>
    </location>
    <ligand>
        <name>[4Fe-4S] cluster</name>
        <dbReference type="ChEBI" id="CHEBI:49883"/>
        <label>2</label>
    </ligand>
</feature>
<keyword evidence="6 8" id="KW-0408">Iron</keyword>
<dbReference type="InterPro" id="IPR011538">
    <property type="entry name" value="Nuo51_FMN-bd"/>
</dbReference>
<gene>
    <name evidence="11" type="primary">rsxC</name>
    <name evidence="8" type="synonym">rnfC</name>
    <name evidence="11" type="ORF">M0G41_16530</name>
</gene>
<dbReference type="Gene3D" id="3.30.70.20">
    <property type="match status" value="1"/>
</dbReference>
<evidence type="ECO:0000313" key="11">
    <source>
        <dbReference type="EMBL" id="MCK7595267.1"/>
    </source>
</evidence>
<keyword evidence="2 8" id="KW-0004">4Fe-4S</keyword>
<dbReference type="Pfam" id="PF13187">
    <property type="entry name" value="Fer4_9"/>
    <property type="match status" value="1"/>
</dbReference>
<dbReference type="Gene3D" id="3.40.50.11540">
    <property type="entry name" value="NADH-ubiquinone oxidoreductase 51kDa subunit"/>
    <property type="match status" value="1"/>
</dbReference>
<dbReference type="Pfam" id="PF10531">
    <property type="entry name" value="SLBB"/>
    <property type="match status" value="1"/>
</dbReference>
<comment type="similarity">
    <text evidence="8">Belongs to the 4Fe4S bacterial-type ferredoxin family. RnfC subfamily.</text>
</comment>
<comment type="caution">
    <text evidence="11">The sequence shown here is derived from an EMBL/GenBank/DDBJ whole genome shotgun (WGS) entry which is preliminary data.</text>
</comment>
<feature type="binding site" evidence="8">
    <location>
        <position position="362"/>
    </location>
    <ligand>
        <name>[4Fe-4S] cluster</name>
        <dbReference type="ChEBI" id="CHEBI:49883"/>
        <label>1</label>
    </ligand>
</feature>
<keyword evidence="8" id="KW-0472">Membrane</keyword>
<evidence type="ECO:0000256" key="1">
    <source>
        <dbReference type="ARBA" id="ARBA00022448"/>
    </source>
</evidence>
<keyword evidence="8" id="KW-0997">Cell inner membrane</keyword>